<reference evidence="1" key="1">
    <citation type="journal article" date="2021" name="New Phytol.">
        <title>Evolutionary innovations through gain and loss of genes in the ectomycorrhizal Boletales.</title>
        <authorList>
            <person name="Wu G."/>
            <person name="Miyauchi S."/>
            <person name="Morin E."/>
            <person name="Kuo A."/>
            <person name="Drula E."/>
            <person name="Varga T."/>
            <person name="Kohler A."/>
            <person name="Feng B."/>
            <person name="Cao Y."/>
            <person name="Lipzen A."/>
            <person name="Daum C."/>
            <person name="Hundley H."/>
            <person name="Pangilinan J."/>
            <person name="Johnson J."/>
            <person name="Barry K."/>
            <person name="LaButti K."/>
            <person name="Ng V."/>
            <person name="Ahrendt S."/>
            <person name="Min B."/>
            <person name="Choi I.G."/>
            <person name="Park H."/>
            <person name="Plett J.M."/>
            <person name="Magnuson J."/>
            <person name="Spatafora J.W."/>
            <person name="Nagy L.G."/>
            <person name="Henrissat B."/>
            <person name="Grigoriev I.V."/>
            <person name="Yang Z.L."/>
            <person name="Xu J."/>
            <person name="Martin F.M."/>
        </authorList>
    </citation>
    <scope>NUCLEOTIDE SEQUENCE</scope>
    <source>
        <strain evidence="1">KUC20120723A-06</strain>
    </source>
</reference>
<gene>
    <name evidence="1" type="ORF">BV22DRAFT_1022238</name>
</gene>
<evidence type="ECO:0000313" key="2">
    <source>
        <dbReference type="Proteomes" id="UP000790709"/>
    </source>
</evidence>
<comment type="caution">
    <text evidence="1">The sequence shown here is derived from an EMBL/GenBank/DDBJ whole genome shotgun (WGS) entry which is preliminary data.</text>
</comment>
<proteinExistence type="predicted"/>
<name>A0ACB8B2I0_9AGAM</name>
<sequence>MPPTFDPELLRAYIKKLLPTTLHHAAWPAPQDRDQVKAWMREISARIKERMLEIQPRDFKYVVLVQISENRGQGGRAEMASHWEDCDACISEIFWNDSLTCTCIALALRTS</sequence>
<accession>A0ACB8B2I0</accession>
<dbReference type="EMBL" id="MU266623">
    <property type="protein sequence ID" value="KAH7919867.1"/>
    <property type="molecule type" value="Genomic_DNA"/>
</dbReference>
<keyword evidence="2" id="KW-1185">Reference proteome</keyword>
<protein>
    <submittedName>
        <fullName evidence="1">Uncharacterized protein</fullName>
    </submittedName>
</protein>
<dbReference type="Proteomes" id="UP000790709">
    <property type="component" value="Unassembled WGS sequence"/>
</dbReference>
<evidence type="ECO:0000313" key="1">
    <source>
        <dbReference type="EMBL" id="KAH7919867.1"/>
    </source>
</evidence>
<organism evidence="1 2">
    <name type="scientific">Leucogyrophana mollusca</name>
    <dbReference type="NCBI Taxonomy" id="85980"/>
    <lineage>
        <taxon>Eukaryota</taxon>
        <taxon>Fungi</taxon>
        <taxon>Dikarya</taxon>
        <taxon>Basidiomycota</taxon>
        <taxon>Agaricomycotina</taxon>
        <taxon>Agaricomycetes</taxon>
        <taxon>Agaricomycetidae</taxon>
        <taxon>Boletales</taxon>
        <taxon>Boletales incertae sedis</taxon>
        <taxon>Leucogyrophana</taxon>
    </lineage>
</organism>